<keyword evidence="1" id="KW-0812">Transmembrane</keyword>
<evidence type="ECO:0000256" key="1">
    <source>
        <dbReference type="SAM" id="Phobius"/>
    </source>
</evidence>
<dbReference type="eggNOG" id="COG3428">
    <property type="taxonomic scope" value="Bacteria"/>
</dbReference>
<gene>
    <name evidence="3" type="ordered locus">B005_1105</name>
</gene>
<dbReference type="PANTHER" id="PTHR37938:SF1">
    <property type="entry name" value="BLL0215 PROTEIN"/>
    <property type="match status" value="1"/>
</dbReference>
<evidence type="ECO:0000313" key="4">
    <source>
        <dbReference type="Proteomes" id="UP000003779"/>
    </source>
</evidence>
<reference evidence="3 4" key="1">
    <citation type="journal article" date="2012" name="J. Bacteriol.">
        <title>Whole-Genome Sequence of Nocardiopsis alba Strain ATCC BAA-2165, Associated with Honeybees.</title>
        <authorList>
            <person name="Qiao J."/>
            <person name="Chen L."/>
            <person name="Li Y."/>
            <person name="Wang J."/>
            <person name="Zhang W."/>
            <person name="Chen S."/>
        </authorList>
    </citation>
    <scope>NUCLEOTIDE SEQUENCE [LARGE SCALE GENOMIC DNA]</scope>
    <source>
        <strain evidence="4">ATCC BAA-2165 / BE74</strain>
    </source>
</reference>
<dbReference type="AlphaFoldDB" id="J7L0G9"/>
<dbReference type="InterPro" id="IPR005182">
    <property type="entry name" value="YdbS-like_PH"/>
</dbReference>
<sequence length="177" mass="20195">MITVMAIADRYLSDDEELVHVARQHWTVLVGEFVALLLIIAVVAVALFFIPWSEDWSLIAGGVVVAIGIVAALAFWFVPMLKWATTVYILTNRRLMMRDGVISKQGRDMPLTRVNDVSFNITLWERIMRYGTLSVQSASEQEGMVLQRVPKPQWFQSEIYRQVNVAQRPEYPPGPQM</sequence>
<dbReference type="Pfam" id="PF03703">
    <property type="entry name" value="bPH_2"/>
    <property type="match status" value="1"/>
</dbReference>
<proteinExistence type="predicted"/>
<evidence type="ECO:0000259" key="2">
    <source>
        <dbReference type="Pfam" id="PF03703"/>
    </source>
</evidence>
<feature type="domain" description="YdbS-like PH" evidence="2">
    <location>
        <begin position="83"/>
        <end position="153"/>
    </location>
</feature>
<dbReference type="PANTHER" id="PTHR37938">
    <property type="entry name" value="BLL0215 PROTEIN"/>
    <property type="match status" value="1"/>
</dbReference>
<accession>J7L0G9</accession>
<dbReference type="STRING" id="1205910.B005_1105"/>
<feature type="transmembrane region" description="Helical" evidence="1">
    <location>
        <begin position="56"/>
        <end position="78"/>
    </location>
</feature>
<dbReference type="PATRIC" id="fig|1205910.3.peg.1051"/>
<protein>
    <submittedName>
        <fullName evidence="3">Bacterial PH domain protein</fullName>
    </submittedName>
</protein>
<dbReference type="KEGG" id="nal:B005_1105"/>
<organism evidence="3 4">
    <name type="scientific">Nocardiopsis alba (strain ATCC BAA-2165 / BE74)</name>
    <dbReference type="NCBI Taxonomy" id="1205910"/>
    <lineage>
        <taxon>Bacteria</taxon>
        <taxon>Bacillati</taxon>
        <taxon>Actinomycetota</taxon>
        <taxon>Actinomycetes</taxon>
        <taxon>Streptosporangiales</taxon>
        <taxon>Nocardiopsidaceae</taxon>
        <taxon>Nocardiopsis</taxon>
    </lineage>
</organism>
<keyword evidence="1" id="KW-1133">Transmembrane helix</keyword>
<name>J7L0G9_NOCAA</name>
<dbReference type="HOGENOM" id="CLU_111473_0_0_11"/>
<reference evidence="4" key="2">
    <citation type="submission" date="2012-08" db="EMBL/GenBank/DDBJ databases">
        <title>Whole-genome sequence of Nocardiopsis alba strain ATCC BAA-2165 associated with honeybees.</title>
        <authorList>
            <person name="Qiao J."/>
            <person name="Chen L."/>
            <person name="Li Y."/>
            <person name="Wang J."/>
            <person name="Zhang W."/>
            <person name="Chen S."/>
        </authorList>
    </citation>
    <scope>NUCLEOTIDE SEQUENCE [LARGE SCALE GENOMIC DNA]</scope>
    <source>
        <strain evidence="4">ATCC BAA-2165 / BE74</strain>
    </source>
</reference>
<dbReference type="EMBL" id="CP003788">
    <property type="protein sequence ID" value="AFR06271.1"/>
    <property type="molecule type" value="Genomic_DNA"/>
</dbReference>
<feature type="transmembrane region" description="Helical" evidence="1">
    <location>
        <begin position="26"/>
        <end position="50"/>
    </location>
</feature>
<keyword evidence="1" id="KW-0472">Membrane</keyword>
<evidence type="ECO:0000313" key="3">
    <source>
        <dbReference type="EMBL" id="AFR06271.1"/>
    </source>
</evidence>
<dbReference type="Proteomes" id="UP000003779">
    <property type="component" value="Chromosome"/>
</dbReference>